<evidence type="ECO:0000313" key="1">
    <source>
        <dbReference type="EMBL" id="JAH29049.1"/>
    </source>
</evidence>
<reference evidence="1" key="1">
    <citation type="submission" date="2014-11" db="EMBL/GenBank/DDBJ databases">
        <authorList>
            <person name="Amaro Gonzalez C."/>
        </authorList>
    </citation>
    <scope>NUCLEOTIDE SEQUENCE</scope>
</reference>
<reference evidence="1" key="2">
    <citation type="journal article" date="2015" name="Fish Shellfish Immunol.">
        <title>Early steps in the European eel (Anguilla anguilla)-Vibrio vulnificus interaction in the gills: Role of the RtxA13 toxin.</title>
        <authorList>
            <person name="Callol A."/>
            <person name="Pajuelo D."/>
            <person name="Ebbesson L."/>
            <person name="Teles M."/>
            <person name="MacKenzie S."/>
            <person name="Amaro C."/>
        </authorList>
    </citation>
    <scope>NUCLEOTIDE SEQUENCE</scope>
</reference>
<proteinExistence type="predicted"/>
<accession>A0A0E9RIW4</accession>
<organism evidence="1">
    <name type="scientific">Anguilla anguilla</name>
    <name type="common">European freshwater eel</name>
    <name type="synonym">Muraena anguilla</name>
    <dbReference type="NCBI Taxonomy" id="7936"/>
    <lineage>
        <taxon>Eukaryota</taxon>
        <taxon>Metazoa</taxon>
        <taxon>Chordata</taxon>
        <taxon>Craniata</taxon>
        <taxon>Vertebrata</taxon>
        <taxon>Euteleostomi</taxon>
        <taxon>Actinopterygii</taxon>
        <taxon>Neopterygii</taxon>
        <taxon>Teleostei</taxon>
        <taxon>Anguilliformes</taxon>
        <taxon>Anguillidae</taxon>
        <taxon>Anguilla</taxon>
    </lineage>
</organism>
<dbReference type="AlphaFoldDB" id="A0A0E9RIW4"/>
<protein>
    <submittedName>
        <fullName evidence="1">Uncharacterized protein</fullName>
    </submittedName>
</protein>
<name>A0A0E9RIW4_ANGAN</name>
<sequence length="57" mass="6627">MKVLVGEGWYLLSFANKLPGSVLSFRNLFYSPTIQHFCLLFYSCCRLFRVSTSSHNF</sequence>
<dbReference type="EMBL" id="GBXM01079528">
    <property type="protein sequence ID" value="JAH29049.1"/>
    <property type="molecule type" value="Transcribed_RNA"/>
</dbReference>